<protein>
    <recommendedName>
        <fullName evidence="3">Lipoprotein</fullName>
    </recommendedName>
</protein>
<keyword evidence="1" id="KW-0732">Signal</keyword>
<organism evidence="2">
    <name type="scientific">uncultured delta proteobacterium</name>
    <dbReference type="NCBI Taxonomy" id="34034"/>
    <lineage>
        <taxon>Bacteria</taxon>
        <taxon>Deltaproteobacteria</taxon>
        <taxon>environmental samples</taxon>
    </lineage>
</organism>
<proteinExistence type="predicted"/>
<name>A0A212K910_9DELT</name>
<evidence type="ECO:0008006" key="3">
    <source>
        <dbReference type="Google" id="ProtNLM"/>
    </source>
</evidence>
<feature type="signal peptide" evidence="1">
    <location>
        <begin position="1"/>
        <end position="28"/>
    </location>
</feature>
<dbReference type="AlphaFoldDB" id="A0A212K910"/>
<feature type="chain" id="PRO_5012713406" description="Lipoprotein" evidence="1">
    <location>
        <begin position="29"/>
        <end position="203"/>
    </location>
</feature>
<reference evidence="2" key="1">
    <citation type="submission" date="2016-04" db="EMBL/GenBank/DDBJ databases">
        <authorList>
            <person name="Evans L.H."/>
            <person name="Alamgir A."/>
            <person name="Owens N."/>
            <person name="Weber N.D."/>
            <person name="Virtaneva K."/>
            <person name="Barbian K."/>
            <person name="Babar A."/>
            <person name="Rosenke K."/>
        </authorList>
    </citation>
    <scope>NUCLEOTIDE SEQUENCE</scope>
    <source>
        <strain evidence="2">86</strain>
    </source>
</reference>
<sequence length="203" mass="22623">MNASAHRVFSPSSALLLAMFCFFTAALAVPPSFAMAQTPVLTLKDSDRGTLVDLYPTGDPGGDGFYLYKNGKYGYSAWIPVEITQVVTLPDNEDGVILASKDGNTRFRVSGGLVEFVPGGLKGAFDETFKEHQAMITDVLFVQNELRAFWVISWKEEGMMHHRKFAVKDDNWFDCEFFYPASLQEKYGFVTDGALRNSGFLEK</sequence>
<dbReference type="EMBL" id="FLUQ01000004">
    <property type="protein sequence ID" value="SBW08201.1"/>
    <property type="molecule type" value="Genomic_DNA"/>
</dbReference>
<evidence type="ECO:0000313" key="2">
    <source>
        <dbReference type="EMBL" id="SBW08201.1"/>
    </source>
</evidence>
<gene>
    <name evidence="2" type="ORF">KL86DPRO_40042</name>
</gene>
<evidence type="ECO:0000256" key="1">
    <source>
        <dbReference type="SAM" id="SignalP"/>
    </source>
</evidence>
<accession>A0A212K910</accession>